<feature type="transmembrane region" description="Helical" evidence="1">
    <location>
        <begin position="127"/>
        <end position="144"/>
    </location>
</feature>
<protein>
    <submittedName>
        <fullName evidence="3">Transcriptional regulator</fullName>
    </submittedName>
</protein>
<gene>
    <name evidence="3" type="ORF">CK500_12030</name>
</gene>
<comment type="caution">
    <text evidence="3">The sequence shown here is derived from an EMBL/GenBank/DDBJ whole genome shotgun (WGS) entry which is preliminary data.</text>
</comment>
<dbReference type="OrthoDB" id="331021at2157"/>
<dbReference type="EMBL" id="NSKC01000008">
    <property type="protein sequence ID" value="PAU82854.1"/>
    <property type="molecule type" value="Genomic_DNA"/>
</dbReference>
<dbReference type="AlphaFoldDB" id="A0A2A2FDN2"/>
<accession>A0A2A2FDN2</accession>
<sequence>MNAITGTTDNRGGADREISSEDVFEILSNRRRRFVIHALKHADEPPDVSELSRYVAAWELDVDADEVPYEYRHNVHSTLKRTHLPKLSETDIVTVDEDDTVRPAPGLERIEVYVEVLRGREIPWNSYYILLSALSVALLFAVAVEAPGFAGFTPLAAGAFTATAFGISAAAHHAIGRRTRLGTTERPPAARRKR</sequence>
<evidence type="ECO:0000313" key="3">
    <source>
        <dbReference type="EMBL" id="PAU82854.1"/>
    </source>
</evidence>
<reference evidence="3 4" key="1">
    <citation type="submission" date="2017-08" db="EMBL/GenBank/DDBJ databases">
        <title>The strain WRN001 was isolated from Binhai saline alkaline soil, Tianjin, China.</title>
        <authorList>
            <person name="Liu D."/>
            <person name="Zhang G."/>
        </authorList>
    </citation>
    <scope>NUCLEOTIDE SEQUENCE [LARGE SCALE GENOMIC DNA]</scope>
    <source>
        <strain evidence="3 4">WN019</strain>
    </source>
</reference>
<keyword evidence="1" id="KW-0472">Membrane</keyword>
<feature type="transmembrane region" description="Helical" evidence="1">
    <location>
        <begin position="150"/>
        <end position="171"/>
    </location>
</feature>
<keyword evidence="1" id="KW-0812">Transmembrane</keyword>
<evidence type="ECO:0000259" key="2">
    <source>
        <dbReference type="Pfam" id="PF24035"/>
    </source>
</evidence>
<evidence type="ECO:0000313" key="4">
    <source>
        <dbReference type="Proteomes" id="UP000218083"/>
    </source>
</evidence>
<keyword evidence="4" id="KW-1185">Reference proteome</keyword>
<dbReference type="RefSeq" id="WP_095637467.1">
    <property type="nucleotide sequence ID" value="NZ_NSKC01000008.1"/>
</dbReference>
<evidence type="ECO:0000256" key="1">
    <source>
        <dbReference type="SAM" id="Phobius"/>
    </source>
</evidence>
<dbReference type="Proteomes" id="UP000218083">
    <property type="component" value="Unassembled WGS sequence"/>
</dbReference>
<name>A0A2A2FDN2_9EURY</name>
<organism evidence="3 4">
    <name type="scientific">Halorubrum salipaludis</name>
    <dbReference type="NCBI Taxonomy" id="2032630"/>
    <lineage>
        <taxon>Archaea</taxon>
        <taxon>Methanobacteriati</taxon>
        <taxon>Methanobacteriota</taxon>
        <taxon>Stenosarchaea group</taxon>
        <taxon>Halobacteria</taxon>
        <taxon>Halobacteriales</taxon>
        <taxon>Haloferacaceae</taxon>
        <taxon>Halorubrum</taxon>
    </lineage>
</organism>
<feature type="domain" description="DUF7344" evidence="2">
    <location>
        <begin position="24"/>
        <end position="100"/>
    </location>
</feature>
<proteinExistence type="predicted"/>
<dbReference type="Pfam" id="PF24035">
    <property type="entry name" value="DUF7344"/>
    <property type="match status" value="1"/>
</dbReference>
<keyword evidence="1" id="KW-1133">Transmembrane helix</keyword>
<dbReference type="InterPro" id="IPR055768">
    <property type="entry name" value="DUF7344"/>
</dbReference>